<dbReference type="PANTHER" id="PTHR35011:SF10">
    <property type="entry name" value="TRAP TRANSPORTER SMALL PERMEASE PROTEIN"/>
    <property type="match status" value="1"/>
</dbReference>
<evidence type="ECO:0000313" key="10">
    <source>
        <dbReference type="EMBL" id="GAJ11626.1"/>
    </source>
</evidence>
<keyword evidence="7 8" id="KW-0472">Membrane</keyword>
<feature type="transmembrane region" description="Helical" evidence="8">
    <location>
        <begin position="12"/>
        <end position="35"/>
    </location>
</feature>
<organism evidence="10">
    <name type="scientific">marine sediment metagenome</name>
    <dbReference type="NCBI Taxonomy" id="412755"/>
    <lineage>
        <taxon>unclassified sequences</taxon>
        <taxon>metagenomes</taxon>
        <taxon>ecological metagenomes</taxon>
    </lineage>
</organism>
<keyword evidence="5 8" id="KW-0812">Transmembrane</keyword>
<keyword evidence="6 8" id="KW-1133">Transmembrane helix</keyword>
<name>X1VCV1_9ZZZZ</name>
<dbReference type="GO" id="GO:0005886">
    <property type="term" value="C:plasma membrane"/>
    <property type="evidence" value="ECO:0007669"/>
    <property type="project" value="UniProtKB-SubCell"/>
</dbReference>
<gene>
    <name evidence="10" type="ORF">S12H4_43909</name>
</gene>
<comment type="caution">
    <text evidence="10">The sequence shown here is derived from an EMBL/GenBank/DDBJ whole genome shotgun (WGS) entry which is preliminary data.</text>
</comment>
<dbReference type="PANTHER" id="PTHR35011">
    <property type="entry name" value="2,3-DIKETO-L-GULONATE TRAP TRANSPORTER SMALL PERMEASE PROTEIN YIAM"/>
    <property type="match status" value="1"/>
</dbReference>
<dbReference type="EMBL" id="BARW01026999">
    <property type="protein sequence ID" value="GAJ11626.1"/>
    <property type="molecule type" value="Genomic_DNA"/>
</dbReference>
<keyword evidence="3" id="KW-1003">Cell membrane</keyword>
<feature type="transmembrane region" description="Helical" evidence="8">
    <location>
        <begin position="86"/>
        <end position="107"/>
    </location>
</feature>
<dbReference type="Pfam" id="PF04290">
    <property type="entry name" value="DctQ"/>
    <property type="match status" value="1"/>
</dbReference>
<evidence type="ECO:0000256" key="4">
    <source>
        <dbReference type="ARBA" id="ARBA00022519"/>
    </source>
</evidence>
<reference evidence="10" key="1">
    <citation type="journal article" date="2014" name="Front. Microbiol.">
        <title>High frequency of phylogenetically diverse reductive dehalogenase-homologous genes in deep subseafloor sedimentary metagenomes.</title>
        <authorList>
            <person name="Kawai M."/>
            <person name="Futagami T."/>
            <person name="Toyoda A."/>
            <person name="Takaki Y."/>
            <person name="Nishi S."/>
            <person name="Hori S."/>
            <person name="Arai W."/>
            <person name="Tsubouchi T."/>
            <person name="Morono Y."/>
            <person name="Uchiyama I."/>
            <person name="Ito T."/>
            <person name="Fujiyama A."/>
            <person name="Inagaki F."/>
            <person name="Takami H."/>
        </authorList>
    </citation>
    <scope>NUCLEOTIDE SEQUENCE</scope>
    <source>
        <strain evidence="10">Expedition CK06-06</strain>
    </source>
</reference>
<evidence type="ECO:0000256" key="5">
    <source>
        <dbReference type="ARBA" id="ARBA00022692"/>
    </source>
</evidence>
<sequence length="129" mass="14203">MGGEMVTVCLILSYASSSLLAIGVVITTINVILRYVFAAPWYWADELTTLTLVGLVLLALPLVEARSGHLRVDILERRLGTRGGDIIRWVQWSLTVALSIFIVYLGIRVSVANFRLGSETVALGFPLWL</sequence>
<protein>
    <recommendedName>
        <fullName evidence="9">Tripartite ATP-independent periplasmic transporters DctQ component domain-containing protein</fullName>
    </recommendedName>
</protein>
<evidence type="ECO:0000256" key="1">
    <source>
        <dbReference type="ARBA" id="ARBA00004429"/>
    </source>
</evidence>
<dbReference type="InterPro" id="IPR007387">
    <property type="entry name" value="TRAP_DctQ"/>
</dbReference>
<evidence type="ECO:0000259" key="9">
    <source>
        <dbReference type="Pfam" id="PF04290"/>
    </source>
</evidence>
<dbReference type="InterPro" id="IPR055348">
    <property type="entry name" value="DctQ"/>
</dbReference>
<evidence type="ECO:0000256" key="8">
    <source>
        <dbReference type="SAM" id="Phobius"/>
    </source>
</evidence>
<evidence type="ECO:0000256" key="3">
    <source>
        <dbReference type="ARBA" id="ARBA00022475"/>
    </source>
</evidence>
<accession>X1VCV1</accession>
<comment type="subcellular location">
    <subcellularLocation>
        <location evidence="1">Cell inner membrane</location>
        <topology evidence="1">Multi-pass membrane protein</topology>
    </subcellularLocation>
</comment>
<evidence type="ECO:0000256" key="2">
    <source>
        <dbReference type="ARBA" id="ARBA00022448"/>
    </source>
</evidence>
<feature type="transmembrane region" description="Helical" evidence="8">
    <location>
        <begin position="47"/>
        <end position="65"/>
    </location>
</feature>
<feature type="non-terminal residue" evidence="10">
    <location>
        <position position="129"/>
    </location>
</feature>
<evidence type="ECO:0000256" key="6">
    <source>
        <dbReference type="ARBA" id="ARBA00022989"/>
    </source>
</evidence>
<feature type="domain" description="Tripartite ATP-independent periplasmic transporters DctQ component" evidence="9">
    <location>
        <begin position="24"/>
        <end position="129"/>
    </location>
</feature>
<dbReference type="GO" id="GO:0022857">
    <property type="term" value="F:transmembrane transporter activity"/>
    <property type="evidence" value="ECO:0007669"/>
    <property type="project" value="TreeGrafter"/>
</dbReference>
<dbReference type="GO" id="GO:0015740">
    <property type="term" value="P:C4-dicarboxylate transport"/>
    <property type="evidence" value="ECO:0007669"/>
    <property type="project" value="TreeGrafter"/>
</dbReference>
<proteinExistence type="predicted"/>
<keyword evidence="4" id="KW-0997">Cell inner membrane</keyword>
<keyword evidence="2" id="KW-0813">Transport</keyword>
<evidence type="ECO:0000256" key="7">
    <source>
        <dbReference type="ARBA" id="ARBA00023136"/>
    </source>
</evidence>
<dbReference type="AlphaFoldDB" id="X1VCV1"/>